<reference evidence="1" key="1">
    <citation type="submission" date="2024-07" db="EMBL/GenBank/DDBJ databases">
        <authorList>
            <person name="Kim Y.J."/>
            <person name="Jeong J.Y."/>
        </authorList>
    </citation>
    <scope>NUCLEOTIDE SEQUENCE</scope>
    <source>
        <strain evidence="1">GIHE-MW2</strain>
    </source>
</reference>
<dbReference type="SUPFAM" id="SSF88723">
    <property type="entry name" value="PIN domain-like"/>
    <property type="match status" value="1"/>
</dbReference>
<organism evidence="1">
    <name type="scientific">Planktothricoides raciborskii GIHE-MW2</name>
    <dbReference type="NCBI Taxonomy" id="2792601"/>
    <lineage>
        <taxon>Bacteria</taxon>
        <taxon>Bacillati</taxon>
        <taxon>Cyanobacteriota</taxon>
        <taxon>Cyanophyceae</taxon>
        <taxon>Oscillatoriophycideae</taxon>
        <taxon>Oscillatoriales</taxon>
        <taxon>Oscillatoriaceae</taxon>
        <taxon>Planktothricoides</taxon>
    </lineage>
</organism>
<proteinExistence type="predicted"/>
<name>A0AAU8J9M7_9CYAN</name>
<protein>
    <recommendedName>
        <fullName evidence="2">PIN domain-containing protein</fullName>
    </recommendedName>
</protein>
<evidence type="ECO:0000313" key="1">
    <source>
        <dbReference type="EMBL" id="XCM35414.1"/>
    </source>
</evidence>
<dbReference type="Gene3D" id="3.40.50.1010">
    <property type="entry name" value="5'-nuclease"/>
    <property type="match status" value="1"/>
</dbReference>
<dbReference type="AlphaFoldDB" id="A0AAU8J9M7"/>
<accession>A0AAU8J9M7</accession>
<dbReference type="RefSeq" id="WP_354634894.1">
    <property type="nucleotide sequence ID" value="NZ_CP159837.1"/>
</dbReference>
<evidence type="ECO:0008006" key="2">
    <source>
        <dbReference type="Google" id="ProtNLM"/>
    </source>
</evidence>
<gene>
    <name evidence="1" type="ORF">ABWT76_004092</name>
</gene>
<dbReference type="EMBL" id="CP159837">
    <property type="protein sequence ID" value="XCM35414.1"/>
    <property type="molecule type" value="Genomic_DNA"/>
</dbReference>
<sequence>MQTLFKSFENQKFHQIFINEARFAKTCSLRSKYYIDKPRSSFTDLSSMVVMKEYGITFILTGDDHFNQVGMGFIQVPNYNS</sequence>
<dbReference type="InterPro" id="IPR029060">
    <property type="entry name" value="PIN-like_dom_sf"/>
</dbReference>